<evidence type="ECO:0000313" key="1">
    <source>
        <dbReference type="EMBL" id="GBB95830.1"/>
    </source>
</evidence>
<accession>A0A2Z6R0R9</accession>
<dbReference type="EMBL" id="BEXD01001802">
    <property type="protein sequence ID" value="GBB95830.1"/>
    <property type="molecule type" value="Genomic_DNA"/>
</dbReference>
<comment type="caution">
    <text evidence="1">The sequence shown here is derived from an EMBL/GenBank/DDBJ whole genome shotgun (WGS) entry which is preliminary data.</text>
</comment>
<keyword evidence="2" id="KW-1185">Reference proteome</keyword>
<sequence>MLRPILEKSDGLYFRIKGREMMFAAKISFFIADMLEADDITATYKLACCKMPCYTCMVLREDLNKMDLECAISRTYENMQQVIRNNQEKDYSVHSTKNVF</sequence>
<dbReference type="STRING" id="94130.A0A2Z6R0R9"/>
<name>A0A2Z6R0R9_9GLOM</name>
<reference evidence="1 2" key="1">
    <citation type="submission" date="2017-11" db="EMBL/GenBank/DDBJ databases">
        <title>The genome of Rhizophagus clarus HR1 reveals common genetic basis of auxotrophy among arbuscular mycorrhizal fungi.</title>
        <authorList>
            <person name="Kobayashi Y."/>
        </authorList>
    </citation>
    <scope>NUCLEOTIDE SEQUENCE [LARGE SCALE GENOMIC DNA]</scope>
    <source>
        <strain evidence="1 2">HR1</strain>
    </source>
</reference>
<gene>
    <name evidence="1" type="ORF">RclHR1_02620021</name>
</gene>
<evidence type="ECO:0000313" key="2">
    <source>
        <dbReference type="Proteomes" id="UP000247702"/>
    </source>
</evidence>
<dbReference type="Proteomes" id="UP000247702">
    <property type="component" value="Unassembled WGS sequence"/>
</dbReference>
<organism evidence="1 2">
    <name type="scientific">Rhizophagus clarus</name>
    <dbReference type="NCBI Taxonomy" id="94130"/>
    <lineage>
        <taxon>Eukaryota</taxon>
        <taxon>Fungi</taxon>
        <taxon>Fungi incertae sedis</taxon>
        <taxon>Mucoromycota</taxon>
        <taxon>Glomeromycotina</taxon>
        <taxon>Glomeromycetes</taxon>
        <taxon>Glomerales</taxon>
        <taxon>Glomeraceae</taxon>
        <taxon>Rhizophagus</taxon>
    </lineage>
</organism>
<proteinExistence type="predicted"/>
<dbReference type="AlphaFoldDB" id="A0A2Z6R0R9"/>
<protein>
    <submittedName>
        <fullName evidence="1">Uncharacterized protein</fullName>
    </submittedName>
</protein>